<accession>A0A519BCR9</accession>
<keyword evidence="4" id="KW-0547">Nucleotide-binding</keyword>
<dbReference type="SUPFAM" id="SSF52540">
    <property type="entry name" value="P-loop containing nucleoside triphosphate hydrolases"/>
    <property type="match status" value="1"/>
</dbReference>
<organism evidence="8 9">
    <name type="scientific">Candidatus Acidulodesulfobacterium ferriphilum</name>
    <dbReference type="NCBI Taxonomy" id="2597223"/>
    <lineage>
        <taxon>Bacteria</taxon>
        <taxon>Deltaproteobacteria</taxon>
        <taxon>Candidatus Acidulodesulfobacterales</taxon>
        <taxon>Candidatus Acidulodesulfobacterium</taxon>
    </lineage>
</organism>
<dbReference type="Gene3D" id="3.40.50.300">
    <property type="entry name" value="P-loop containing nucleotide triphosphate hydrolases"/>
    <property type="match status" value="1"/>
</dbReference>
<keyword evidence="3" id="KW-0963">Cytoplasm</keyword>
<dbReference type="FunFam" id="3.40.50.300:FF:000013">
    <property type="entry name" value="PhoH family ATPase"/>
    <property type="match status" value="1"/>
</dbReference>
<evidence type="ECO:0000256" key="5">
    <source>
        <dbReference type="ARBA" id="ARBA00022840"/>
    </source>
</evidence>
<dbReference type="Pfam" id="PF02562">
    <property type="entry name" value="PhoH"/>
    <property type="match status" value="1"/>
</dbReference>
<dbReference type="GO" id="GO:0005524">
    <property type="term" value="F:ATP binding"/>
    <property type="evidence" value="ECO:0007669"/>
    <property type="project" value="UniProtKB-KW"/>
</dbReference>
<evidence type="ECO:0000313" key="8">
    <source>
        <dbReference type="EMBL" id="RZD15075.1"/>
    </source>
</evidence>
<evidence type="ECO:0000256" key="1">
    <source>
        <dbReference type="ARBA" id="ARBA00004496"/>
    </source>
</evidence>
<evidence type="ECO:0000256" key="2">
    <source>
        <dbReference type="ARBA" id="ARBA00010393"/>
    </source>
</evidence>
<protein>
    <recommendedName>
        <fullName evidence="6">PhoH-like protein</fullName>
    </recommendedName>
</protein>
<dbReference type="PANTHER" id="PTHR30473:SF1">
    <property type="entry name" value="PHOH-LIKE PROTEIN"/>
    <property type="match status" value="1"/>
</dbReference>
<gene>
    <name evidence="8" type="ORF">EVJ47_02035</name>
</gene>
<dbReference type="InterPro" id="IPR051451">
    <property type="entry name" value="PhoH2-like"/>
</dbReference>
<dbReference type="AlphaFoldDB" id="A0A519BCR9"/>
<reference evidence="8 9" key="1">
    <citation type="submission" date="2019-01" db="EMBL/GenBank/DDBJ databases">
        <title>Insights into ecological role of a new deltaproteobacterial order Candidatus Sinidesulfobacterales (Sva0485) by metagenomics and metatranscriptomics.</title>
        <authorList>
            <person name="Tan S."/>
            <person name="Liu J."/>
            <person name="Fang Y."/>
            <person name="Hedlund B.P."/>
            <person name="Lian Z.H."/>
            <person name="Huang L.Y."/>
            <person name="Li J.T."/>
            <person name="Huang L.N."/>
            <person name="Li W.J."/>
            <person name="Jiang H.C."/>
            <person name="Dong H.L."/>
            <person name="Shu W.S."/>
        </authorList>
    </citation>
    <scope>NUCLEOTIDE SEQUENCE [LARGE SCALE GENOMIC DNA]</scope>
    <source>
        <strain evidence="8">AP3</strain>
    </source>
</reference>
<evidence type="ECO:0000256" key="3">
    <source>
        <dbReference type="ARBA" id="ARBA00022490"/>
    </source>
</evidence>
<evidence type="ECO:0000313" key="9">
    <source>
        <dbReference type="Proteomes" id="UP000320813"/>
    </source>
</evidence>
<keyword evidence="5" id="KW-0067">ATP-binding</keyword>
<comment type="caution">
    <text evidence="8">The sequence shown here is derived from an EMBL/GenBank/DDBJ whole genome shotgun (WGS) entry which is preliminary data.</text>
</comment>
<dbReference type="EMBL" id="SGBD01000001">
    <property type="protein sequence ID" value="RZD15075.1"/>
    <property type="molecule type" value="Genomic_DNA"/>
</dbReference>
<comment type="subcellular location">
    <subcellularLocation>
        <location evidence="1">Cytoplasm</location>
    </subcellularLocation>
</comment>
<dbReference type="InterPro" id="IPR003714">
    <property type="entry name" value="PhoH"/>
</dbReference>
<evidence type="ECO:0000256" key="4">
    <source>
        <dbReference type="ARBA" id="ARBA00022741"/>
    </source>
</evidence>
<dbReference type="GO" id="GO:0005829">
    <property type="term" value="C:cytosol"/>
    <property type="evidence" value="ECO:0007669"/>
    <property type="project" value="TreeGrafter"/>
</dbReference>
<sequence length="334" mass="37289">MVKECEPKENVSARIEKIELEDIDLFNKFSSPSSHILDIIGAEFAVDISVRGNVLLVKGSKENVRICGEFIYDLIDLYKTNKVVTDNDLIRLAKMKTESPGQNIGANFYNSVLITPRKKIVAPRTINQKKYVDAIYKNDIVIGVGPAGTGKTYLAMACAVSLFQKKLFDRIILTRPAVEAGEKLGFLPGDISQKINPYLRPLYDALYEMLEFDKVMKLIETDVIEVAPIAFMRGRTLNNSFIILDEAQNATNEQMKMMLTRIGSGSKIVVNGDITQTDLPLDKESGLLTASKILNNTSGIEVVHFNGTDVLRHKLVQNIIKAYETNEISRISKK</sequence>
<evidence type="ECO:0000259" key="7">
    <source>
        <dbReference type="Pfam" id="PF02562"/>
    </source>
</evidence>
<name>A0A519BCR9_9DELT</name>
<dbReference type="PANTHER" id="PTHR30473">
    <property type="entry name" value="PROTEIN PHOH"/>
    <property type="match status" value="1"/>
</dbReference>
<feature type="domain" description="PhoH-like protein" evidence="7">
    <location>
        <begin position="121"/>
        <end position="324"/>
    </location>
</feature>
<dbReference type="InterPro" id="IPR027417">
    <property type="entry name" value="P-loop_NTPase"/>
</dbReference>
<evidence type="ECO:0000256" key="6">
    <source>
        <dbReference type="ARBA" id="ARBA00039970"/>
    </source>
</evidence>
<dbReference type="Proteomes" id="UP000320813">
    <property type="component" value="Unassembled WGS sequence"/>
</dbReference>
<comment type="similarity">
    <text evidence="2">Belongs to the PhoH family.</text>
</comment>
<proteinExistence type="inferred from homology"/>